<evidence type="ECO:0000259" key="7">
    <source>
        <dbReference type="PROSITE" id="PS50048"/>
    </source>
</evidence>
<dbReference type="GO" id="GO:0005634">
    <property type="term" value="C:nucleus"/>
    <property type="evidence" value="ECO:0007669"/>
    <property type="project" value="TreeGrafter"/>
</dbReference>
<feature type="domain" description="Zn(2)-C6 fungal-type" evidence="7">
    <location>
        <begin position="23"/>
        <end position="54"/>
    </location>
</feature>
<dbReference type="CDD" id="cd00067">
    <property type="entry name" value="GAL4"/>
    <property type="match status" value="1"/>
</dbReference>
<dbReference type="GO" id="GO:0000981">
    <property type="term" value="F:DNA-binding transcription factor activity, RNA polymerase II-specific"/>
    <property type="evidence" value="ECO:0007669"/>
    <property type="project" value="InterPro"/>
</dbReference>
<dbReference type="SMART" id="SM00066">
    <property type="entry name" value="GAL4"/>
    <property type="match status" value="1"/>
</dbReference>
<reference evidence="8 9" key="1">
    <citation type="submission" date="2015-01" db="EMBL/GenBank/DDBJ databases">
        <title>The Genome Sequence of Exophiala spinifera CBS89968.</title>
        <authorList>
            <consortium name="The Broad Institute Genomics Platform"/>
            <person name="Cuomo C."/>
            <person name="de Hoog S."/>
            <person name="Gorbushina A."/>
            <person name="Stielow B."/>
            <person name="Teixiera M."/>
            <person name="Abouelleil A."/>
            <person name="Chapman S.B."/>
            <person name="Priest M."/>
            <person name="Young S.K."/>
            <person name="Wortman J."/>
            <person name="Nusbaum C."/>
            <person name="Birren B."/>
        </authorList>
    </citation>
    <scope>NUCLEOTIDE SEQUENCE [LARGE SCALE GENOMIC DNA]</scope>
    <source>
        <strain evidence="8 9">CBS 89968</strain>
    </source>
</reference>
<evidence type="ECO:0000256" key="2">
    <source>
        <dbReference type="ARBA" id="ARBA00023015"/>
    </source>
</evidence>
<gene>
    <name evidence="8" type="ORF">PV08_07600</name>
</gene>
<keyword evidence="1" id="KW-0479">Metal-binding</keyword>
<feature type="region of interest" description="Disordered" evidence="6">
    <location>
        <begin position="1"/>
        <end position="22"/>
    </location>
</feature>
<sequence length="743" mass="83848">MTDGRNHDDGDAGRPYRSRKNRPCDACRRRKVLCDQPNGAPCVRCIRLNQECTFNEGPRKRLRSPDGHREPIHNQESPGAFTRPMPDFASFENGLISPLAYISEEAVHLDHTTLAERFPAVIGAEQTSRGVSGALAAFEGDQRSQIQTLNAQQDHLNDAEKPHSLRTGQQVDFEHQTSLESFPDAFSFYIGPTGTSDIYLLRRQTFRDSSLSASVASGLKFQLTAKPDRRSDLSDESPLVGDFEGLGPLPPTIFGVTDKSLVANAEPRESPEVIEQAWSDFWALVEPDVAMRLVRLYLRFIEPQFPILSIDQIPESPESLQSMNLALLAGMCATALPFALYDDSLYRLQPRPPSSQQLYRICWLVLWQDFHAPTLVTIQSCLIFQHRLPTNPVLSDTAFKWTLMGSAVAAAHTVGLHRDPSEWHLIPPNECKLRRRLWWALVAMEKWHALARGMPSHIRDDESDVQPLQVQDLPGRPDSTEGQLHFLYLVTLTTLLSVIQNTFYTVRAIKTTANDLHASLELGRAIRIRLQEWKDGLPDNLKFRRREVELGSRQGPTSEYMARRLDPTGSLHLSYITVHMTLFRALLRPLDLWTNIAKYDTAKARSMYDIALAIVRGALLCVRELVEFMEDLTNSHWNAFWHSWSRPNFAMAGTFMVHLLQIITPDVDVACPSLSDQPGPGLQGLSFRDEHNELQILIQRWRWANRSCTNNAAGARGLTNLGLFKVETFLISLGINLLPVEAD</sequence>
<dbReference type="PANTHER" id="PTHR31668">
    <property type="entry name" value="GLUCOSE TRANSPORT TRANSCRIPTION REGULATOR RGT1-RELATED-RELATED"/>
    <property type="match status" value="1"/>
</dbReference>
<dbReference type="GO" id="GO:0001080">
    <property type="term" value="P:nitrogen catabolite activation of transcription from RNA polymerase II promoter"/>
    <property type="evidence" value="ECO:0007669"/>
    <property type="project" value="TreeGrafter"/>
</dbReference>
<feature type="region of interest" description="Disordered" evidence="6">
    <location>
        <begin position="56"/>
        <end position="83"/>
    </location>
</feature>
<dbReference type="GeneID" id="27334683"/>
<organism evidence="8 9">
    <name type="scientific">Exophiala spinifera</name>
    <dbReference type="NCBI Taxonomy" id="91928"/>
    <lineage>
        <taxon>Eukaryota</taxon>
        <taxon>Fungi</taxon>
        <taxon>Dikarya</taxon>
        <taxon>Ascomycota</taxon>
        <taxon>Pezizomycotina</taxon>
        <taxon>Eurotiomycetes</taxon>
        <taxon>Chaetothyriomycetidae</taxon>
        <taxon>Chaetothyriales</taxon>
        <taxon>Herpotrichiellaceae</taxon>
        <taxon>Exophiala</taxon>
    </lineage>
</organism>
<dbReference type="SMART" id="SM00906">
    <property type="entry name" value="Fungal_trans"/>
    <property type="match status" value="1"/>
</dbReference>
<protein>
    <recommendedName>
        <fullName evidence="7">Zn(2)-C6 fungal-type domain-containing protein</fullName>
    </recommendedName>
</protein>
<name>A0A0D2B807_9EURO</name>
<dbReference type="PROSITE" id="PS00463">
    <property type="entry name" value="ZN2_CY6_FUNGAL_1"/>
    <property type="match status" value="1"/>
</dbReference>
<keyword evidence="5" id="KW-0539">Nucleus</keyword>
<dbReference type="Proteomes" id="UP000053328">
    <property type="component" value="Unassembled WGS sequence"/>
</dbReference>
<dbReference type="CDD" id="cd12148">
    <property type="entry name" value="fungal_TF_MHR"/>
    <property type="match status" value="1"/>
</dbReference>
<keyword evidence="4" id="KW-0804">Transcription</keyword>
<feature type="compositionally biased region" description="Basic and acidic residues" evidence="6">
    <location>
        <begin position="1"/>
        <end position="14"/>
    </location>
</feature>
<dbReference type="InterPro" id="IPR050797">
    <property type="entry name" value="Carb_Metab_Trans_Reg"/>
</dbReference>
<dbReference type="SUPFAM" id="SSF57701">
    <property type="entry name" value="Zn2/Cys6 DNA-binding domain"/>
    <property type="match status" value="1"/>
</dbReference>
<dbReference type="Pfam" id="PF04082">
    <property type="entry name" value="Fungal_trans"/>
    <property type="match status" value="1"/>
</dbReference>
<dbReference type="OrthoDB" id="4118475at2759"/>
<dbReference type="Gene3D" id="4.10.240.10">
    <property type="entry name" value="Zn(2)-C6 fungal-type DNA-binding domain"/>
    <property type="match status" value="1"/>
</dbReference>
<dbReference type="GO" id="GO:0003677">
    <property type="term" value="F:DNA binding"/>
    <property type="evidence" value="ECO:0007669"/>
    <property type="project" value="UniProtKB-KW"/>
</dbReference>
<accession>A0A0D2B807</accession>
<dbReference type="GO" id="GO:0006351">
    <property type="term" value="P:DNA-templated transcription"/>
    <property type="evidence" value="ECO:0007669"/>
    <property type="project" value="InterPro"/>
</dbReference>
<dbReference type="PROSITE" id="PS50048">
    <property type="entry name" value="ZN2_CY6_FUNGAL_2"/>
    <property type="match status" value="1"/>
</dbReference>
<dbReference type="EMBL" id="KN847496">
    <property type="protein sequence ID" value="KIW14815.1"/>
    <property type="molecule type" value="Genomic_DNA"/>
</dbReference>
<keyword evidence="3" id="KW-0238">DNA-binding</keyword>
<dbReference type="PANTHER" id="PTHR31668:SF4">
    <property type="entry name" value="TRANSCRIPTIONAL ACTIVATOR PROTEIN DAL81"/>
    <property type="match status" value="1"/>
</dbReference>
<dbReference type="InterPro" id="IPR001138">
    <property type="entry name" value="Zn2Cys6_DnaBD"/>
</dbReference>
<dbReference type="STRING" id="91928.A0A0D2B807"/>
<evidence type="ECO:0000256" key="4">
    <source>
        <dbReference type="ARBA" id="ARBA00023163"/>
    </source>
</evidence>
<feature type="compositionally biased region" description="Basic and acidic residues" evidence="6">
    <location>
        <begin position="57"/>
        <end position="73"/>
    </location>
</feature>
<evidence type="ECO:0000313" key="9">
    <source>
        <dbReference type="Proteomes" id="UP000053328"/>
    </source>
</evidence>
<evidence type="ECO:0000256" key="3">
    <source>
        <dbReference type="ARBA" id="ARBA00023125"/>
    </source>
</evidence>
<dbReference type="Pfam" id="PF00172">
    <property type="entry name" value="Zn_clus"/>
    <property type="match status" value="1"/>
</dbReference>
<proteinExistence type="predicted"/>
<dbReference type="RefSeq" id="XP_016235031.1">
    <property type="nucleotide sequence ID" value="XM_016381929.1"/>
</dbReference>
<keyword evidence="9" id="KW-1185">Reference proteome</keyword>
<keyword evidence="2" id="KW-0805">Transcription regulation</keyword>
<evidence type="ECO:0000313" key="8">
    <source>
        <dbReference type="EMBL" id="KIW14815.1"/>
    </source>
</evidence>
<dbReference type="InterPro" id="IPR007219">
    <property type="entry name" value="XnlR_reg_dom"/>
</dbReference>
<dbReference type="VEuPathDB" id="FungiDB:PV08_07600"/>
<evidence type="ECO:0000256" key="5">
    <source>
        <dbReference type="ARBA" id="ARBA00023242"/>
    </source>
</evidence>
<dbReference type="GO" id="GO:0008270">
    <property type="term" value="F:zinc ion binding"/>
    <property type="evidence" value="ECO:0007669"/>
    <property type="project" value="InterPro"/>
</dbReference>
<dbReference type="InterPro" id="IPR036864">
    <property type="entry name" value="Zn2-C6_fun-type_DNA-bd_sf"/>
</dbReference>
<evidence type="ECO:0000256" key="1">
    <source>
        <dbReference type="ARBA" id="ARBA00022723"/>
    </source>
</evidence>
<dbReference type="AlphaFoldDB" id="A0A0D2B807"/>
<dbReference type="HOGENOM" id="CLU_006632_3_0_1"/>
<evidence type="ECO:0000256" key="6">
    <source>
        <dbReference type="SAM" id="MobiDB-lite"/>
    </source>
</evidence>